<protein>
    <recommendedName>
        <fullName evidence="1">STAS domain-containing protein</fullName>
    </recommendedName>
</protein>
<name>A0A8J3ZYH7_9ACTN</name>
<dbReference type="AlphaFoldDB" id="A0A8J3ZYH7"/>
<sequence>MTGQTAHPGHDTAVATSPIPRLELIICEASSRSASVRLAERVDEAVTLRPEHVIVDLTACDSLSAAAIGVLTDAHRRVRRYGGRLSLRGAGPRVRRLLDLSGVGHVFDLLPAGGPP</sequence>
<organism evidence="2 3">
    <name type="scientific">Virgisporangium ochraceum</name>
    <dbReference type="NCBI Taxonomy" id="65505"/>
    <lineage>
        <taxon>Bacteria</taxon>
        <taxon>Bacillati</taxon>
        <taxon>Actinomycetota</taxon>
        <taxon>Actinomycetes</taxon>
        <taxon>Micromonosporales</taxon>
        <taxon>Micromonosporaceae</taxon>
        <taxon>Virgisporangium</taxon>
    </lineage>
</organism>
<dbReference type="InterPro" id="IPR002645">
    <property type="entry name" value="STAS_dom"/>
</dbReference>
<dbReference type="SUPFAM" id="SSF52091">
    <property type="entry name" value="SpoIIaa-like"/>
    <property type="match status" value="1"/>
</dbReference>
<dbReference type="InterPro" id="IPR058548">
    <property type="entry name" value="MlaB-like_STAS"/>
</dbReference>
<evidence type="ECO:0000313" key="2">
    <source>
        <dbReference type="EMBL" id="GIJ72479.1"/>
    </source>
</evidence>
<accession>A0A8J3ZYH7</accession>
<dbReference type="Gene3D" id="3.30.750.24">
    <property type="entry name" value="STAS domain"/>
    <property type="match status" value="1"/>
</dbReference>
<dbReference type="Proteomes" id="UP000635606">
    <property type="component" value="Unassembled WGS sequence"/>
</dbReference>
<dbReference type="InterPro" id="IPR036513">
    <property type="entry name" value="STAS_dom_sf"/>
</dbReference>
<evidence type="ECO:0000313" key="3">
    <source>
        <dbReference type="Proteomes" id="UP000635606"/>
    </source>
</evidence>
<dbReference type="PROSITE" id="PS50801">
    <property type="entry name" value="STAS"/>
    <property type="match status" value="1"/>
</dbReference>
<dbReference type="Pfam" id="PF13466">
    <property type="entry name" value="STAS_2"/>
    <property type="match status" value="1"/>
</dbReference>
<comment type="caution">
    <text evidence="2">The sequence shown here is derived from an EMBL/GenBank/DDBJ whole genome shotgun (WGS) entry which is preliminary data.</text>
</comment>
<reference evidence="2" key="1">
    <citation type="submission" date="2021-01" db="EMBL/GenBank/DDBJ databases">
        <title>Whole genome shotgun sequence of Virgisporangium ochraceum NBRC 16418.</title>
        <authorList>
            <person name="Komaki H."/>
            <person name="Tamura T."/>
        </authorList>
    </citation>
    <scope>NUCLEOTIDE SEQUENCE</scope>
    <source>
        <strain evidence="2">NBRC 16418</strain>
    </source>
</reference>
<dbReference type="RefSeq" id="WP_203932340.1">
    <property type="nucleotide sequence ID" value="NZ_BOPH01000102.1"/>
</dbReference>
<dbReference type="CDD" id="cd07043">
    <property type="entry name" value="STAS_anti-anti-sigma_factors"/>
    <property type="match status" value="1"/>
</dbReference>
<keyword evidence="3" id="KW-1185">Reference proteome</keyword>
<dbReference type="EMBL" id="BOPH01000102">
    <property type="protein sequence ID" value="GIJ72479.1"/>
    <property type="molecule type" value="Genomic_DNA"/>
</dbReference>
<gene>
    <name evidence="2" type="ORF">Voc01_073960</name>
</gene>
<feature type="domain" description="STAS" evidence="1">
    <location>
        <begin position="38"/>
        <end position="116"/>
    </location>
</feature>
<evidence type="ECO:0000259" key="1">
    <source>
        <dbReference type="PROSITE" id="PS50801"/>
    </source>
</evidence>
<proteinExistence type="predicted"/>